<name>A0A8K0IXH9_COCNU</name>
<gene>
    <name evidence="1" type="ORF">COCNU_16G000540</name>
</gene>
<dbReference type="AlphaFoldDB" id="A0A8K0IXH9"/>
<comment type="caution">
    <text evidence="1">The sequence shown here is derived from an EMBL/GenBank/DDBJ whole genome shotgun (WGS) entry which is preliminary data.</text>
</comment>
<reference evidence="1" key="1">
    <citation type="journal article" date="2017" name="Gigascience">
        <title>The genome draft of coconut (Cocos nucifera).</title>
        <authorList>
            <person name="Xiao Y."/>
            <person name="Xu P."/>
            <person name="Fan H."/>
            <person name="Baudouin L."/>
            <person name="Xia W."/>
            <person name="Bocs S."/>
            <person name="Xu J."/>
            <person name="Li Q."/>
            <person name="Guo A."/>
            <person name="Zhou L."/>
            <person name="Li J."/>
            <person name="Wu Y."/>
            <person name="Ma Z."/>
            <person name="Armero A."/>
            <person name="Issali A.E."/>
            <person name="Liu N."/>
            <person name="Peng M."/>
            <person name="Yang Y."/>
        </authorList>
    </citation>
    <scope>NUCLEOTIDE SEQUENCE</scope>
    <source>
        <tissue evidence="1">Spear leaf of Hainan Tall coconut</tissue>
    </source>
</reference>
<dbReference type="EMBL" id="CM017887">
    <property type="protein sequence ID" value="KAG1370960.1"/>
    <property type="molecule type" value="Genomic_DNA"/>
</dbReference>
<accession>A0A8K0IXH9</accession>
<protein>
    <submittedName>
        <fullName evidence="1">Uncharacterized protein</fullName>
    </submittedName>
</protein>
<sequence length="247" mass="27419">MVGGGGAPQRVGAAALVVGDEGEVEDRECGADSDYDDNPCSSAFVEGGFFEKKLKGMGETKKDQFFDSRLFEPIPESSFPTSSWSVTDDEVEHHEWNRECSAGSDRDDNPCFSAFIEGGFFEKKLKGGRETKKDQFEDDLNELGDGKMAAAAEEGGNEDGDDDGDMEEWIRFSILSSPLAHSIPPFSFSSPSFYSFLFSLAKEETNAHKWVFDSPSSPSCYAPFFFILLDLMHKFSLIDHRFERNGK</sequence>
<keyword evidence="2" id="KW-1185">Reference proteome</keyword>
<reference evidence="1" key="2">
    <citation type="submission" date="2019-07" db="EMBL/GenBank/DDBJ databases">
        <authorList>
            <person name="Yang Y."/>
            <person name="Bocs S."/>
            <person name="Baudouin L."/>
        </authorList>
    </citation>
    <scope>NUCLEOTIDE SEQUENCE</scope>
    <source>
        <tissue evidence="1">Spear leaf of Hainan Tall coconut</tissue>
    </source>
</reference>
<dbReference type="Proteomes" id="UP000797356">
    <property type="component" value="Chromosome 16"/>
</dbReference>
<evidence type="ECO:0000313" key="2">
    <source>
        <dbReference type="Proteomes" id="UP000797356"/>
    </source>
</evidence>
<evidence type="ECO:0000313" key="1">
    <source>
        <dbReference type="EMBL" id="KAG1370960.1"/>
    </source>
</evidence>
<proteinExistence type="predicted"/>
<organism evidence="1 2">
    <name type="scientific">Cocos nucifera</name>
    <name type="common">Coconut palm</name>
    <dbReference type="NCBI Taxonomy" id="13894"/>
    <lineage>
        <taxon>Eukaryota</taxon>
        <taxon>Viridiplantae</taxon>
        <taxon>Streptophyta</taxon>
        <taxon>Embryophyta</taxon>
        <taxon>Tracheophyta</taxon>
        <taxon>Spermatophyta</taxon>
        <taxon>Magnoliopsida</taxon>
        <taxon>Liliopsida</taxon>
        <taxon>Arecaceae</taxon>
        <taxon>Arecoideae</taxon>
        <taxon>Cocoseae</taxon>
        <taxon>Attaleinae</taxon>
        <taxon>Cocos</taxon>
    </lineage>
</organism>